<keyword evidence="3" id="KW-1185">Reference proteome</keyword>
<dbReference type="EMBL" id="SRPW01004386">
    <property type="protein sequence ID" value="KAG5982834.1"/>
    <property type="molecule type" value="Genomic_DNA"/>
</dbReference>
<name>A0A9P7STK4_9HYPO</name>
<evidence type="ECO:0000256" key="1">
    <source>
        <dbReference type="SAM" id="MobiDB-lite"/>
    </source>
</evidence>
<reference evidence="2" key="1">
    <citation type="journal article" date="2020" name="bioRxiv">
        <title>Whole genome comparisons of ergot fungi reveals the divergence and evolution of species within the genus Claviceps are the result of varying mechanisms driving genome evolution and host range expansion.</title>
        <authorList>
            <person name="Wyka S.A."/>
            <person name="Mondo S.J."/>
            <person name="Liu M."/>
            <person name="Dettman J."/>
            <person name="Nalam V."/>
            <person name="Broders K.D."/>
        </authorList>
    </citation>
    <scope>NUCLEOTIDE SEQUENCE</scope>
    <source>
        <strain evidence="2">CCC 602</strain>
    </source>
</reference>
<dbReference type="AlphaFoldDB" id="A0A9P7STK4"/>
<protein>
    <submittedName>
        <fullName evidence="2">Uncharacterized protein</fullName>
    </submittedName>
</protein>
<dbReference type="Proteomes" id="UP000748025">
    <property type="component" value="Unassembled WGS sequence"/>
</dbReference>
<comment type="caution">
    <text evidence="2">The sequence shown here is derived from an EMBL/GenBank/DDBJ whole genome shotgun (WGS) entry which is preliminary data.</text>
</comment>
<accession>A0A9P7STK4</accession>
<gene>
    <name evidence="2" type="ORF">E4U43_006364</name>
</gene>
<evidence type="ECO:0000313" key="2">
    <source>
        <dbReference type="EMBL" id="KAG5982834.1"/>
    </source>
</evidence>
<evidence type="ECO:0000313" key="3">
    <source>
        <dbReference type="Proteomes" id="UP000748025"/>
    </source>
</evidence>
<proteinExistence type="predicted"/>
<organism evidence="2 3">
    <name type="scientific">Claviceps pusilla</name>
    <dbReference type="NCBI Taxonomy" id="123648"/>
    <lineage>
        <taxon>Eukaryota</taxon>
        <taxon>Fungi</taxon>
        <taxon>Dikarya</taxon>
        <taxon>Ascomycota</taxon>
        <taxon>Pezizomycotina</taxon>
        <taxon>Sordariomycetes</taxon>
        <taxon>Hypocreomycetidae</taxon>
        <taxon>Hypocreales</taxon>
        <taxon>Clavicipitaceae</taxon>
        <taxon>Claviceps</taxon>
    </lineage>
</organism>
<sequence>MMKRNAGSEESAWVDAGSRPQNHPGVFHQERGANIAIHRIREAVLIRWCFSSILGLFFDSVLKTESMESIRNDQDQGVGSNGFQSKGCPAWQQIMWRRAADRLIIGYPMSSLSRALRAINKGKMISRP</sequence>
<feature type="region of interest" description="Disordered" evidence="1">
    <location>
        <begin position="1"/>
        <end position="21"/>
    </location>
</feature>